<dbReference type="Pfam" id="PF13217">
    <property type="entry name" value="DUF4025"/>
    <property type="match status" value="1"/>
</dbReference>
<name>A0ABP3FXI3_9BACI</name>
<accession>A0ABP3FXI3</accession>
<dbReference type="Proteomes" id="UP001500782">
    <property type="component" value="Unassembled WGS sequence"/>
</dbReference>
<reference evidence="3" key="1">
    <citation type="journal article" date="2019" name="Int. J. Syst. Evol. Microbiol.">
        <title>The Global Catalogue of Microorganisms (GCM) 10K type strain sequencing project: providing services to taxonomists for standard genome sequencing and annotation.</title>
        <authorList>
            <consortium name="The Broad Institute Genomics Platform"/>
            <consortium name="The Broad Institute Genome Sequencing Center for Infectious Disease"/>
            <person name="Wu L."/>
            <person name="Ma J."/>
        </authorList>
    </citation>
    <scope>NUCLEOTIDE SEQUENCE [LARGE SCALE GENOMIC DNA]</scope>
    <source>
        <strain evidence="3">JCM 9731</strain>
    </source>
</reference>
<comment type="caution">
    <text evidence="2">The sequence shown here is derived from an EMBL/GenBank/DDBJ whole genome shotgun (WGS) entry which is preliminary data.</text>
</comment>
<protein>
    <recommendedName>
        <fullName evidence="4">DUF4025 domain-containing protein</fullName>
    </recommendedName>
</protein>
<evidence type="ECO:0000313" key="2">
    <source>
        <dbReference type="EMBL" id="GAA0325873.1"/>
    </source>
</evidence>
<feature type="region of interest" description="Disordered" evidence="1">
    <location>
        <begin position="1"/>
        <end position="34"/>
    </location>
</feature>
<sequence length="69" mass="7826">MKNDQQYGKNIAGKQFDTEDYNKQDETSAGLAVTHEQASDDYFEGTIDGTMENVAGEDIPLQKRRKQKK</sequence>
<keyword evidence="3" id="KW-1185">Reference proteome</keyword>
<evidence type="ECO:0008006" key="4">
    <source>
        <dbReference type="Google" id="ProtNLM"/>
    </source>
</evidence>
<feature type="compositionally biased region" description="Basic and acidic residues" evidence="1">
    <location>
        <begin position="16"/>
        <end position="26"/>
    </location>
</feature>
<evidence type="ECO:0000256" key="1">
    <source>
        <dbReference type="SAM" id="MobiDB-lite"/>
    </source>
</evidence>
<gene>
    <name evidence="2" type="ORF">GCM10008967_15560</name>
</gene>
<dbReference type="InterPro" id="IPR025100">
    <property type="entry name" value="DUF4025"/>
</dbReference>
<dbReference type="RefSeq" id="WP_343797912.1">
    <property type="nucleotide sequence ID" value="NZ_BAAADJ010000017.1"/>
</dbReference>
<dbReference type="EMBL" id="BAAADJ010000017">
    <property type="protein sequence ID" value="GAA0325873.1"/>
    <property type="molecule type" value="Genomic_DNA"/>
</dbReference>
<organism evidence="2 3">
    <name type="scientific">Bacillus carboniphilus</name>
    <dbReference type="NCBI Taxonomy" id="86663"/>
    <lineage>
        <taxon>Bacteria</taxon>
        <taxon>Bacillati</taxon>
        <taxon>Bacillota</taxon>
        <taxon>Bacilli</taxon>
        <taxon>Bacillales</taxon>
        <taxon>Bacillaceae</taxon>
        <taxon>Bacillus</taxon>
    </lineage>
</organism>
<evidence type="ECO:0000313" key="3">
    <source>
        <dbReference type="Proteomes" id="UP001500782"/>
    </source>
</evidence>
<proteinExistence type="predicted"/>